<evidence type="ECO:0000256" key="4">
    <source>
        <dbReference type="PIRSR" id="PIRSR602678-1"/>
    </source>
</evidence>
<dbReference type="InterPro" id="IPR036069">
    <property type="entry name" value="DUF34/NIF3_sf"/>
</dbReference>
<accession>A0A162UHB6</accession>
<proteinExistence type="inferred from homology"/>
<evidence type="ECO:0000313" key="6">
    <source>
        <dbReference type="Proteomes" id="UP000076603"/>
    </source>
</evidence>
<dbReference type="EMBL" id="LWAE01000001">
    <property type="protein sequence ID" value="KZL93905.1"/>
    <property type="molecule type" value="Genomic_DNA"/>
</dbReference>
<feature type="binding site" evidence="4">
    <location>
        <position position="67"/>
    </location>
    <ligand>
        <name>a divalent metal cation</name>
        <dbReference type="ChEBI" id="CHEBI:60240"/>
        <label>1</label>
    </ligand>
</feature>
<dbReference type="SUPFAM" id="SSF102705">
    <property type="entry name" value="NIF3 (NGG1p interacting factor 3)-like"/>
    <property type="match status" value="1"/>
</dbReference>
<feature type="binding site" evidence="4">
    <location>
        <position position="234"/>
    </location>
    <ligand>
        <name>a divalent metal cation</name>
        <dbReference type="ChEBI" id="CHEBI:60240"/>
        <label>1</label>
    </ligand>
</feature>
<dbReference type="RefSeq" id="WP_066618536.1">
    <property type="nucleotide sequence ID" value="NZ_FQXL01000010.1"/>
</dbReference>
<dbReference type="NCBIfam" id="TIGR00486">
    <property type="entry name" value="YbgI_SA1388"/>
    <property type="match status" value="1"/>
</dbReference>
<gene>
    <name evidence="5" type="ORF">CLMAG_09580</name>
</gene>
<dbReference type="PANTHER" id="PTHR13799:SF14">
    <property type="entry name" value="GTP CYCLOHYDROLASE 1 TYPE 2 HOMOLOG"/>
    <property type="match status" value="1"/>
</dbReference>
<evidence type="ECO:0000313" key="5">
    <source>
        <dbReference type="EMBL" id="KZL93905.1"/>
    </source>
</evidence>
<protein>
    <recommendedName>
        <fullName evidence="2">GTP cyclohydrolase 1 type 2 homolog</fullName>
    </recommendedName>
</protein>
<evidence type="ECO:0000256" key="1">
    <source>
        <dbReference type="ARBA" id="ARBA00006964"/>
    </source>
</evidence>
<comment type="similarity">
    <text evidence="1">Belongs to the GTP cyclohydrolase I type 2/NIF3 family.</text>
</comment>
<comment type="caution">
    <text evidence="5">The sequence shown here is derived from an EMBL/GenBank/DDBJ whole genome shotgun (WGS) entry which is preliminary data.</text>
</comment>
<dbReference type="InterPro" id="IPR002678">
    <property type="entry name" value="DUF34/NIF3"/>
</dbReference>
<dbReference type="AlphaFoldDB" id="A0A162UHB6"/>
<feature type="binding site" evidence="4">
    <location>
        <position position="66"/>
    </location>
    <ligand>
        <name>a divalent metal cation</name>
        <dbReference type="ChEBI" id="CHEBI:60240"/>
        <label>1</label>
    </ligand>
</feature>
<dbReference type="STRING" id="1121326.CLMAG_09580"/>
<dbReference type="OrthoDB" id="9792792at2"/>
<feature type="binding site" evidence="4">
    <location>
        <position position="105"/>
    </location>
    <ligand>
        <name>a divalent metal cation</name>
        <dbReference type="ChEBI" id="CHEBI:60240"/>
        <label>1</label>
    </ligand>
</feature>
<dbReference type="GO" id="GO:0046872">
    <property type="term" value="F:metal ion binding"/>
    <property type="evidence" value="ECO:0007669"/>
    <property type="project" value="UniProtKB-KW"/>
</dbReference>
<reference evidence="5 6" key="1">
    <citation type="submission" date="2016-04" db="EMBL/GenBank/DDBJ databases">
        <title>Genome sequence of Clostridium magnum DSM 2767.</title>
        <authorList>
            <person name="Poehlein A."/>
            <person name="Uhlig R."/>
            <person name="Fischer R."/>
            <person name="Bahl H."/>
            <person name="Daniel R."/>
        </authorList>
    </citation>
    <scope>NUCLEOTIDE SEQUENCE [LARGE SCALE GENOMIC DNA]</scope>
    <source>
        <strain evidence="5 6">DSM 2767</strain>
    </source>
</reference>
<feature type="binding site" evidence="4">
    <location>
        <position position="230"/>
    </location>
    <ligand>
        <name>a divalent metal cation</name>
        <dbReference type="ChEBI" id="CHEBI:60240"/>
        <label>1</label>
    </ligand>
</feature>
<evidence type="ECO:0000256" key="2">
    <source>
        <dbReference type="ARBA" id="ARBA00022112"/>
    </source>
</evidence>
<name>A0A162UHB6_9CLOT</name>
<dbReference type="Proteomes" id="UP000076603">
    <property type="component" value="Unassembled WGS sequence"/>
</dbReference>
<sequence length="271" mass="30490">MTLKVKNLHRIMEEHAPAKFKESYDNVGLMVGDRDCEITSILVALDCTLEVIEEAKKKGCNLILTHHPLIFKKPNSITTDTLIGKKILQLIKNDINVYSSHTNLDSVKGGINEIIMELLGFNNYFTIDPSDRRGDNDNNTGIGRIATVTESTTLSELCDKVKTSLNIPVLRYSGEDSYKISKVAVINGSGQDYFSEARRLGADCIITGDTTYHYVSDFNEEGIPVIDAGHFGTEWPAMQVVAKWLKNQLKFKGYENFVFESEFSRSPYKYK</sequence>
<evidence type="ECO:0000256" key="3">
    <source>
        <dbReference type="ARBA" id="ARBA00022723"/>
    </source>
</evidence>
<organism evidence="5 6">
    <name type="scientific">Clostridium magnum DSM 2767</name>
    <dbReference type="NCBI Taxonomy" id="1121326"/>
    <lineage>
        <taxon>Bacteria</taxon>
        <taxon>Bacillati</taxon>
        <taxon>Bacillota</taxon>
        <taxon>Clostridia</taxon>
        <taxon>Eubacteriales</taxon>
        <taxon>Clostridiaceae</taxon>
        <taxon>Clostridium</taxon>
    </lineage>
</organism>
<dbReference type="Gene3D" id="3.40.1390.30">
    <property type="entry name" value="NIF3 (NGG1p interacting factor 3)-like"/>
    <property type="match status" value="2"/>
</dbReference>
<keyword evidence="3 4" id="KW-0479">Metal-binding</keyword>
<dbReference type="FunFam" id="3.40.1390.30:FF:000001">
    <property type="entry name" value="GTP cyclohydrolase 1 type 2"/>
    <property type="match status" value="1"/>
</dbReference>
<dbReference type="Pfam" id="PF01784">
    <property type="entry name" value="DUF34_NIF3"/>
    <property type="match status" value="1"/>
</dbReference>
<dbReference type="GO" id="GO:0005737">
    <property type="term" value="C:cytoplasm"/>
    <property type="evidence" value="ECO:0007669"/>
    <property type="project" value="TreeGrafter"/>
</dbReference>
<dbReference type="PATRIC" id="fig|1121326.3.peg.915"/>
<keyword evidence="5" id="KW-0378">Hydrolase</keyword>
<dbReference type="PANTHER" id="PTHR13799">
    <property type="entry name" value="NGG1 INTERACTING FACTOR 3"/>
    <property type="match status" value="1"/>
</dbReference>
<keyword evidence="6" id="KW-1185">Reference proteome</keyword>
<dbReference type="GO" id="GO:0016787">
    <property type="term" value="F:hydrolase activity"/>
    <property type="evidence" value="ECO:0007669"/>
    <property type="project" value="UniProtKB-KW"/>
</dbReference>